<feature type="domain" description="Glycosyltransferase subfamily 4-like N-terminal" evidence="2">
    <location>
        <begin position="13"/>
        <end position="165"/>
    </location>
</feature>
<dbReference type="InterPro" id="IPR001296">
    <property type="entry name" value="Glyco_trans_1"/>
</dbReference>
<dbReference type="GO" id="GO:0016757">
    <property type="term" value="F:glycosyltransferase activity"/>
    <property type="evidence" value="ECO:0007669"/>
    <property type="project" value="InterPro"/>
</dbReference>
<protein>
    <submittedName>
        <fullName evidence="3">Glycosyltransferase family 1 protein</fullName>
    </submittedName>
</protein>
<evidence type="ECO:0000313" key="3">
    <source>
        <dbReference type="EMBL" id="RHB77610.1"/>
    </source>
</evidence>
<evidence type="ECO:0000313" key="4">
    <source>
        <dbReference type="Proteomes" id="UP000286114"/>
    </source>
</evidence>
<dbReference type="SUPFAM" id="SSF53756">
    <property type="entry name" value="UDP-Glycosyltransferase/glycogen phosphorylase"/>
    <property type="match status" value="1"/>
</dbReference>
<dbReference type="RefSeq" id="WP_117588794.1">
    <property type="nucleotide sequence ID" value="NZ_JAQCQQ010000001.1"/>
</dbReference>
<comment type="caution">
    <text evidence="3">The sequence shown here is derived from an EMBL/GenBank/DDBJ whole genome shotgun (WGS) entry which is preliminary data.</text>
</comment>
<dbReference type="AlphaFoldDB" id="A0A413XI97"/>
<name>A0A413XI97_BACUN</name>
<dbReference type="EMBL" id="QSHA01000001">
    <property type="protein sequence ID" value="RHB77610.1"/>
    <property type="molecule type" value="Genomic_DNA"/>
</dbReference>
<evidence type="ECO:0000259" key="2">
    <source>
        <dbReference type="Pfam" id="PF13439"/>
    </source>
</evidence>
<dbReference type="Pfam" id="PF00534">
    <property type="entry name" value="Glycos_transf_1"/>
    <property type="match status" value="1"/>
</dbReference>
<dbReference type="Gene3D" id="3.40.50.2000">
    <property type="entry name" value="Glycogen Phosphorylase B"/>
    <property type="match status" value="2"/>
</dbReference>
<dbReference type="InterPro" id="IPR028098">
    <property type="entry name" value="Glyco_trans_4-like_N"/>
</dbReference>
<gene>
    <name evidence="3" type="ORF">DW873_01055</name>
</gene>
<dbReference type="Proteomes" id="UP000286114">
    <property type="component" value="Unassembled WGS sequence"/>
</dbReference>
<proteinExistence type="predicted"/>
<evidence type="ECO:0000259" key="1">
    <source>
        <dbReference type="Pfam" id="PF00534"/>
    </source>
</evidence>
<dbReference type="Pfam" id="PF13439">
    <property type="entry name" value="Glyco_transf_4"/>
    <property type="match status" value="1"/>
</dbReference>
<dbReference type="PANTHER" id="PTHR12526">
    <property type="entry name" value="GLYCOSYLTRANSFERASE"/>
    <property type="match status" value="1"/>
</dbReference>
<dbReference type="PANTHER" id="PTHR12526:SF637">
    <property type="entry name" value="GLYCOSYLTRANSFERASE EPSF-RELATED"/>
    <property type="match status" value="1"/>
</dbReference>
<organism evidence="3 4">
    <name type="scientific">Bacteroides uniformis</name>
    <dbReference type="NCBI Taxonomy" id="820"/>
    <lineage>
        <taxon>Bacteria</taxon>
        <taxon>Pseudomonadati</taxon>
        <taxon>Bacteroidota</taxon>
        <taxon>Bacteroidia</taxon>
        <taxon>Bacteroidales</taxon>
        <taxon>Bacteroidaceae</taxon>
        <taxon>Bacteroides</taxon>
    </lineage>
</organism>
<reference evidence="3 4" key="1">
    <citation type="submission" date="2018-08" db="EMBL/GenBank/DDBJ databases">
        <title>A genome reference for cultivated species of the human gut microbiota.</title>
        <authorList>
            <person name="Zou Y."/>
            <person name="Xue W."/>
            <person name="Luo G."/>
        </authorList>
    </citation>
    <scope>NUCLEOTIDE SEQUENCE [LARGE SCALE GENOMIC DNA]</scope>
    <source>
        <strain evidence="3 4">AM39-1</strain>
    </source>
</reference>
<keyword evidence="3" id="KW-0808">Transferase</keyword>
<accession>A0A413XI97</accession>
<sequence>MRILQVITLCDLGGAQSVVVNLANSLVKEHEVIVAAGAGDGKMWLLLHPSVICERIPSLRRALSLLNEIKTIRAMRKLYKKYHPDVIHLHSSKAGLLGRIAFPSAKIVYTVHGFDSIRIAHRKYLFLEKMLQFRCRTIIGVSKYDEDNLCNEGINNNVCFVYNGISQPLRLPESPFNKMRSYSKIILCIARLSPPKNIDLFLKVSELLPQYAFVWIGNQHEFRGQYSENVFFMGSLPNAGAYNEYADLFILPSNYEGLPMTIIEAMAFGKPVVASKVGGISEIVLDDENGYTVENSAKAFREKICYILENKDVYTRFSKNALKSYQEKLTVDNMIDGYLRIYNGIVD</sequence>
<feature type="domain" description="Glycosyl transferase family 1" evidence="1">
    <location>
        <begin position="182"/>
        <end position="323"/>
    </location>
</feature>